<accession>A0A0G0FEX5</accession>
<organism evidence="4 5">
    <name type="scientific">Berkelbacteria bacterium GW2011_GWA1_36_9</name>
    <dbReference type="NCBI Taxonomy" id="1618331"/>
    <lineage>
        <taxon>Bacteria</taxon>
        <taxon>Candidatus Berkelbacteria</taxon>
    </lineage>
</organism>
<evidence type="ECO:0000259" key="3">
    <source>
        <dbReference type="PROSITE" id="PS50011"/>
    </source>
</evidence>
<comment type="caution">
    <text evidence="4">The sequence shown here is derived from an EMBL/GenBank/DDBJ whole genome shotgun (WGS) entry which is preliminary data.</text>
</comment>
<feature type="domain" description="Protein kinase" evidence="3">
    <location>
        <begin position="124"/>
        <end position="544"/>
    </location>
</feature>
<evidence type="ECO:0000313" key="5">
    <source>
        <dbReference type="Proteomes" id="UP000034508"/>
    </source>
</evidence>
<dbReference type="EMBL" id="LBSM01000017">
    <property type="protein sequence ID" value="KKQ17618.1"/>
    <property type="molecule type" value="Genomic_DNA"/>
</dbReference>
<reference evidence="4 5" key="1">
    <citation type="journal article" date="2015" name="Nature">
        <title>rRNA introns, odd ribosomes, and small enigmatic genomes across a large radiation of phyla.</title>
        <authorList>
            <person name="Brown C.T."/>
            <person name="Hug L.A."/>
            <person name="Thomas B.C."/>
            <person name="Sharon I."/>
            <person name="Castelle C.J."/>
            <person name="Singh A."/>
            <person name="Wilkins M.J."/>
            <person name="Williams K.H."/>
            <person name="Banfield J.F."/>
        </authorList>
    </citation>
    <scope>NUCLEOTIDE SEQUENCE [LARGE SCALE GENOMIC DNA]</scope>
</reference>
<dbReference type="InterPro" id="IPR004147">
    <property type="entry name" value="ABC1_dom"/>
</dbReference>
<dbReference type="InterPro" id="IPR011009">
    <property type="entry name" value="Kinase-like_dom_sf"/>
</dbReference>
<keyword evidence="2" id="KW-0472">Membrane</keyword>
<dbReference type="PANTHER" id="PTHR10566">
    <property type="entry name" value="CHAPERONE-ACTIVITY OF BC1 COMPLEX CABC1 -RELATED"/>
    <property type="match status" value="1"/>
</dbReference>
<dbReference type="Pfam" id="PF03109">
    <property type="entry name" value="ABC1"/>
    <property type="match status" value="1"/>
</dbReference>
<dbReference type="GO" id="GO:0004672">
    <property type="term" value="F:protein kinase activity"/>
    <property type="evidence" value="ECO:0007669"/>
    <property type="project" value="InterPro"/>
</dbReference>
<name>A0A0G0FEX5_9BACT</name>
<dbReference type="AlphaFoldDB" id="A0A0G0FEX5"/>
<comment type="similarity">
    <text evidence="1">Belongs to the protein kinase superfamily. ADCK protein kinase family.</text>
</comment>
<gene>
    <name evidence="4" type="ORF">US31_C0017G0012</name>
</gene>
<keyword evidence="2" id="KW-1133">Transmembrane helix</keyword>
<dbReference type="CDD" id="cd05121">
    <property type="entry name" value="ABC1_ADCK3-like"/>
    <property type="match status" value="1"/>
</dbReference>
<dbReference type="GO" id="GO:0005524">
    <property type="term" value="F:ATP binding"/>
    <property type="evidence" value="ECO:0007669"/>
    <property type="project" value="InterPro"/>
</dbReference>
<dbReference type="Gene3D" id="1.10.510.10">
    <property type="entry name" value="Transferase(Phosphotransferase) domain 1"/>
    <property type="match status" value="1"/>
</dbReference>
<dbReference type="SUPFAM" id="SSF56112">
    <property type="entry name" value="Protein kinase-like (PK-like)"/>
    <property type="match status" value="1"/>
</dbReference>
<evidence type="ECO:0000256" key="2">
    <source>
        <dbReference type="SAM" id="Phobius"/>
    </source>
</evidence>
<protein>
    <submittedName>
        <fullName evidence="4">ABC-1 domain protein</fullName>
    </submittedName>
</protein>
<keyword evidence="2" id="KW-0812">Transmembrane</keyword>
<dbReference type="InterPro" id="IPR000719">
    <property type="entry name" value="Prot_kinase_dom"/>
</dbReference>
<dbReference type="Proteomes" id="UP000034508">
    <property type="component" value="Unassembled WGS sequence"/>
</dbReference>
<sequence length="544" mass="63476">MSLVRTFKEISRLNHIVNVLFKNELHLVIDKLKLRKHLPMGKQLAMNSQPKSELAKRLRLSMEELSGAFIKLGQLLSLRSDLLPKTYTEEFAKLQDEVKPFKFEYVRKIIEEEFQKPIESVFAGFEKEPIASASVGQVHRATLSDGKMVAVKVQRPHIDKIFEIDIQLFYHLASLLENHYPELKDYNFVQIIKEFEEYTKNELDYMCEARNIDIFYNNFKNDQIKIPRVYWNHTTKRVLTMEFIEGRKITEIKLNRKFYVRQIVESYLKQTMEYGVFHADPHPGNIFVTPSQKLALLDFGIVGHISDEIREGFQNLFASIIEGDRDLLKDTLLNLRIVDEEINEAMLKEDISLHLGKYYNVDLDKMEISSVLYDVLAIVRKYRMKMPANFVLLIKATITVEGFGKEMYPDFNLVKICRPYLNKIKGKQESYDYLFKKFKKNILKARNDIINFPEELKKMLKRDKVKVDIEDADIRKFSFYIDNAMNRMAMGIILAGLLVSSALIAQAGIPPLIFGMPLFSIIFIIVAVVISFALIRSINQEKRR</sequence>
<proteinExistence type="inferred from homology"/>
<dbReference type="PANTHER" id="PTHR10566:SF113">
    <property type="entry name" value="PROTEIN ACTIVITY OF BC1 COMPLEX KINASE 7, CHLOROPLASTIC"/>
    <property type="match status" value="1"/>
</dbReference>
<evidence type="ECO:0000313" key="4">
    <source>
        <dbReference type="EMBL" id="KKQ17618.1"/>
    </source>
</evidence>
<dbReference type="PROSITE" id="PS50011">
    <property type="entry name" value="PROTEIN_KINASE_DOM"/>
    <property type="match status" value="1"/>
</dbReference>
<evidence type="ECO:0000256" key="1">
    <source>
        <dbReference type="ARBA" id="ARBA00009670"/>
    </source>
</evidence>
<feature type="transmembrane region" description="Helical" evidence="2">
    <location>
        <begin position="488"/>
        <end position="507"/>
    </location>
</feature>
<feature type="transmembrane region" description="Helical" evidence="2">
    <location>
        <begin position="513"/>
        <end position="535"/>
    </location>
</feature>
<dbReference type="InterPro" id="IPR050154">
    <property type="entry name" value="UbiB_kinase"/>
</dbReference>